<evidence type="ECO:0000313" key="14">
    <source>
        <dbReference type="Proteomes" id="UP000682739"/>
    </source>
</evidence>
<keyword evidence="8 9" id="KW-0472">Membrane</keyword>
<dbReference type="PANTHER" id="PTHR30386">
    <property type="entry name" value="MEMBRANE FUSION SUBUNIT OF EMRAB-TOLC MULTIDRUG EFFLUX PUMP"/>
    <property type="match status" value="1"/>
</dbReference>
<keyword evidence="5 9" id="KW-0997">Cell inner membrane</keyword>
<feature type="domain" description="AprE-like long alpha-helical hairpin" evidence="11">
    <location>
        <begin position="106"/>
        <end position="304"/>
    </location>
</feature>
<dbReference type="GO" id="GO:0009306">
    <property type="term" value="P:protein secretion"/>
    <property type="evidence" value="ECO:0007669"/>
    <property type="project" value="InterPro"/>
</dbReference>
<evidence type="ECO:0000313" key="13">
    <source>
        <dbReference type="EMBL" id="QTH64671.1"/>
    </source>
</evidence>
<dbReference type="PANTHER" id="PTHR30386:SF26">
    <property type="entry name" value="TRANSPORT PROTEIN COMB"/>
    <property type="match status" value="1"/>
</dbReference>
<dbReference type="SUPFAM" id="SSF111369">
    <property type="entry name" value="HlyD-like secretion proteins"/>
    <property type="match status" value="1"/>
</dbReference>
<dbReference type="NCBIfam" id="TIGR01843">
    <property type="entry name" value="type_I_hlyD"/>
    <property type="match status" value="1"/>
</dbReference>
<evidence type="ECO:0000256" key="10">
    <source>
        <dbReference type="SAM" id="Coils"/>
    </source>
</evidence>
<dbReference type="PRINTS" id="PR01490">
    <property type="entry name" value="RTXTOXIND"/>
</dbReference>
<dbReference type="InterPro" id="IPR006144">
    <property type="entry name" value="Secretion_HlyD_CS"/>
</dbReference>
<dbReference type="AlphaFoldDB" id="A0A975DCP0"/>
<dbReference type="Pfam" id="PF25994">
    <property type="entry name" value="HH_AprE"/>
    <property type="match status" value="1"/>
</dbReference>
<protein>
    <recommendedName>
        <fullName evidence="9">Membrane fusion protein (MFP) family protein</fullName>
    </recommendedName>
</protein>
<dbReference type="InterPro" id="IPR010129">
    <property type="entry name" value="T1SS_HlyD"/>
</dbReference>
<sequence length="458" mass="51471">MSNNEINQKHLKYMKDINAALLLTSPRKSRQVLYLVLLVITISIIWAGFAEIDEVTVGTGKVIPSQQVQVIQNLEGGILKEIAVSEGQLVETGQKLLSIDSTQFLSEYREQATQGDSLKARIHRLETQIKQVKVMPQEQLKELIEGDDSLPFQSFPSNLDPGVVNQQRGLYQEEIQGLIDRTSILEQQINQKQAEMDELNSKVKFLERSYELVKKEIEITVPLARNGVVSEVEVIKLERAGNEVKGELEGAKLLIPKLKSEIEEAKRKRNEQFSKFRTEAQKELAEAQDKLNSLDEVLVSLQDRLERTTVTSPVNGTIKTIKINTVGGVIQPGMDLIEIVPVEDSLLVEAKIDPKDIAFLRPGLDAIIKLSAYDFAIYGGLKGKVEHISADTIKDEKDESYYYIKVRTEESYLDSNNKPLPIIPGMTANVDVITGKKTVLDYLLKPIVRAKHNAMREK</sequence>
<organism evidence="13 14">
    <name type="scientific">Psychrosphaera ytuae</name>
    <dbReference type="NCBI Taxonomy" id="2820710"/>
    <lineage>
        <taxon>Bacteria</taxon>
        <taxon>Pseudomonadati</taxon>
        <taxon>Pseudomonadota</taxon>
        <taxon>Gammaproteobacteria</taxon>
        <taxon>Alteromonadales</taxon>
        <taxon>Pseudoalteromonadaceae</taxon>
        <taxon>Psychrosphaera</taxon>
    </lineage>
</organism>
<dbReference type="Gene3D" id="2.40.50.100">
    <property type="match status" value="1"/>
</dbReference>
<name>A0A975DCP0_9GAMM</name>
<dbReference type="Pfam" id="PF26002">
    <property type="entry name" value="Beta-barrel_AprE"/>
    <property type="match status" value="1"/>
</dbReference>
<dbReference type="Gene3D" id="1.10.287.470">
    <property type="entry name" value="Helix hairpin bin"/>
    <property type="match status" value="1"/>
</dbReference>
<evidence type="ECO:0000259" key="11">
    <source>
        <dbReference type="Pfam" id="PF25994"/>
    </source>
</evidence>
<feature type="transmembrane region" description="Helical" evidence="9">
    <location>
        <begin position="32"/>
        <end position="49"/>
    </location>
</feature>
<evidence type="ECO:0000256" key="2">
    <source>
        <dbReference type="ARBA" id="ARBA00009477"/>
    </source>
</evidence>
<comment type="subcellular location">
    <subcellularLocation>
        <location evidence="1 9">Cell inner membrane</location>
        <topology evidence="1 9">Single-pass membrane protein</topology>
    </subcellularLocation>
</comment>
<evidence type="ECO:0000256" key="3">
    <source>
        <dbReference type="ARBA" id="ARBA00022448"/>
    </source>
</evidence>
<keyword evidence="7 9" id="KW-1133">Transmembrane helix</keyword>
<dbReference type="InterPro" id="IPR050739">
    <property type="entry name" value="MFP"/>
</dbReference>
<keyword evidence="14" id="KW-1185">Reference proteome</keyword>
<keyword evidence="6 9" id="KW-0812">Transmembrane</keyword>
<feature type="coiled-coil region" evidence="10">
    <location>
        <begin position="248"/>
        <end position="304"/>
    </location>
</feature>
<accession>A0A975DCP0</accession>
<dbReference type="Proteomes" id="UP000682739">
    <property type="component" value="Chromosome"/>
</dbReference>
<feature type="domain" description="AprE-like beta-barrel" evidence="12">
    <location>
        <begin position="346"/>
        <end position="435"/>
    </location>
</feature>
<dbReference type="Gene3D" id="2.40.30.170">
    <property type="match status" value="1"/>
</dbReference>
<dbReference type="KEGG" id="psym:J1N51_04160"/>
<feature type="coiled-coil region" evidence="10">
    <location>
        <begin position="175"/>
        <end position="216"/>
    </location>
</feature>
<evidence type="ECO:0000256" key="7">
    <source>
        <dbReference type="ARBA" id="ARBA00022989"/>
    </source>
</evidence>
<keyword evidence="4 9" id="KW-1003">Cell membrane</keyword>
<keyword evidence="3 9" id="KW-0813">Transport</keyword>
<reference evidence="13" key="1">
    <citation type="submission" date="2021-03" db="EMBL/GenBank/DDBJ databases">
        <title>Description of Psychrosphaera ytuae sp. nov. isolated from deep sea sediment of South China Sea.</title>
        <authorList>
            <person name="Zhang J."/>
            <person name="Xu X.-D."/>
        </authorList>
    </citation>
    <scope>NUCLEOTIDE SEQUENCE</scope>
    <source>
        <strain evidence="13">MTZ26</strain>
    </source>
</reference>
<dbReference type="GO" id="GO:0005886">
    <property type="term" value="C:plasma membrane"/>
    <property type="evidence" value="ECO:0007669"/>
    <property type="project" value="UniProtKB-SubCell"/>
</dbReference>
<comment type="similarity">
    <text evidence="2 9">Belongs to the membrane fusion protein (MFP) (TC 8.A.1) family.</text>
</comment>
<dbReference type="InterPro" id="IPR058982">
    <property type="entry name" value="Beta-barrel_AprE"/>
</dbReference>
<dbReference type="EMBL" id="CP072110">
    <property type="protein sequence ID" value="QTH64671.1"/>
    <property type="molecule type" value="Genomic_DNA"/>
</dbReference>
<dbReference type="PROSITE" id="PS00543">
    <property type="entry name" value="HLYD_FAMILY"/>
    <property type="match status" value="1"/>
</dbReference>
<evidence type="ECO:0000256" key="5">
    <source>
        <dbReference type="ARBA" id="ARBA00022519"/>
    </source>
</evidence>
<proteinExistence type="inferred from homology"/>
<evidence type="ECO:0000256" key="4">
    <source>
        <dbReference type="ARBA" id="ARBA00022475"/>
    </source>
</evidence>
<dbReference type="RefSeq" id="WP_208832725.1">
    <property type="nucleotide sequence ID" value="NZ_CP072110.1"/>
</dbReference>
<evidence type="ECO:0000256" key="9">
    <source>
        <dbReference type="RuleBase" id="RU365093"/>
    </source>
</evidence>
<evidence type="ECO:0000259" key="12">
    <source>
        <dbReference type="Pfam" id="PF26002"/>
    </source>
</evidence>
<keyword evidence="10" id="KW-0175">Coiled coil</keyword>
<evidence type="ECO:0000256" key="1">
    <source>
        <dbReference type="ARBA" id="ARBA00004377"/>
    </source>
</evidence>
<evidence type="ECO:0000256" key="8">
    <source>
        <dbReference type="ARBA" id="ARBA00023136"/>
    </source>
</evidence>
<evidence type="ECO:0000256" key="6">
    <source>
        <dbReference type="ARBA" id="ARBA00022692"/>
    </source>
</evidence>
<dbReference type="InterPro" id="IPR058781">
    <property type="entry name" value="HH_AprE-like"/>
</dbReference>
<gene>
    <name evidence="13" type="ORF">J1N51_04160</name>
</gene>